<evidence type="ECO:0000313" key="2">
    <source>
        <dbReference type="EMBL" id="OEH76700.1"/>
    </source>
</evidence>
<dbReference type="EMBL" id="JROU02001359">
    <property type="protein sequence ID" value="OEH76700.1"/>
    <property type="molecule type" value="Genomic_DNA"/>
</dbReference>
<evidence type="ECO:0000256" key="1">
    <source>
        <dbReference type="SAM" id="Phobius"/>
    </source>
</evidence>
<proteinExistence type="predicted"/>
<comment type="caution">
    <text evidence="2">The sequence shown here is derived from an EMBL/GenBank/DDBJ whole genome shotgun (WGS) entry which is preliminary data.</text>
</comment>
<sequence>MTPYPRNFDMNTASTPMKPAFRHPRMRLPTAKFHILSAKLFSIEIASESQATIKLISAFWCTAFGTPSISSFQSTEQSSKANDKKMVLSGFTLNDAILLFAFFYSSSDVFVEWDSFASCAKPIHYWLLGSYVALIAFRLSHYLGQYLSDDGDEDFILYRQRGPPFWVNVLILGVLFPCFFGWTILGTFWFLEVRDKTPYCLPRESHPWFFAFWLGLCYIWILIYIIFIGIAAVFEYRARRIEADLRILQNEDMIRRQHAWRAAGLKHLSESIAHQLQSPPADSSFRNTPRQQKGRVALIDICLKRQIPAKGYAMRKTASSGAYGHRQRKSIAFGRCLKITAGASFQPSSDR</sequence>
<dbReference type="PANTHER" id="PTHR47179:SF1">
    <property type="entry name" value="E3 UBIQUITIN-PROTEIN LIGASE SIS3"/>
    <property type="match status" value="1"/>
</dbReference>
<dbReference type="GO" id="GO:0004842">
    <property type="term" value="F:ubiquitin-protein transferase activity"/>
    <property type="evidence" value="ECO:0007669"/>
    <property type="project" value="InterPro"/>
</dbReference>
<gene>
    <name evidence="2" type="ORF">cyc_02396</name>
</gene>
<feature type="transmembrane region" description="Helical" evidence="1">
    <location>
        <begin position="125"/>
        <end position="144"/>
    </location>
</feature>
<feature type="transmembrane region" description="Helical" evidence="1">
    <location>
        <begin position="86"/>
        <end position="105"/>
    </location>
</feature>
<dbReference type="Proteomes" id="UP000095192">
    <property type="component" value="Unassembled WGS sequence"/>
</dbReference>
<keyword evidence="1" id="KW-0812">Transmembrane</keyword>
<accession>A0A1D3CZR5</accession>
<feature type="transmembrane region" description="Helical" evidence="1">
    <location>
        <begin position="210"/>
        <end position="234"/>
    </location>
</feature>
<dbReference type="GO" id="GO:0010182">
    <property type="term" value="P:sugar mediated signaling pathway"/>
    <property type="evidence" value="ECO:0007669"/>
    <property type="project" value="InterPro"/>
</dbReference>
<protein>
    <submittedName>
        <fullName evidence="2">Zinc finger (C3hc4 ring finger) domain-containing protein</fullName>
    </submittedName>
</protein>
<keyword evidence="1" id="KW-0472">Membrane</keyword>
<keyword evidence="1" id="KW-1133">Transmembrane helix</keyword>
<dbReference type="VEuPathDB" id="ToxoDB:LOC34619257"/>
<dbReference type="VEuPathDB" id="ToxoDB:cyc_02396"/>
<dbReference type="InterPro" id="IPR044793">
    <property type="entry name" value="SIS3"/>
</dbReference>
<name>A0A1D3CZR5_9EIME</name>
<feature type="transmembrane region" description="Helical" evidence="1">
    <location>
        <begin position="165"/>
        <end position="190"/>
    </location>
</feature>
<organism evidence="2 3">
    <name type="scientific">Cyclospora cayetanensis</name>
    <dbReference type="NCBI Taxonomy" id="88456"/>
    <lineage>
        <taxon>Eukaryota</taxon>
        <taxon>Sar</taxon>
        <taxon>Alveolata</taxon>
        <taxon>Apicomplexa</taxon>
        <taxon>Conoidasida</taxon>
        <taxon>Coccidia</taxon>
        <taxon>Eucoccidiorida</taxon>
        <taxon>Eimeriorina</taxon>
        <taxon>Eimeriidae</taxon>
        <taxon>Cyclospora</taxon>
    </lineage>
</organism>
<dbReference type="PANTHER" id="PTHR47179">
    <property type="entry name" value="E3 UBIQUITIN-PROTEIN LIGASE SIS3"/>
    <property type="match status" value="1"/>
</dbReference>
<keyword evidence="3" id="KW-1185">Reference proteome</keyword>
<reference evidence="2 3" key="1">
    <citation type="journal article" date="2016" name="BMC Genomics">
        <title>Comparative genomics reveals Cyclospora cayetanensis possesses coccidia-like metabolism and invasion components but unique surface antigens.</title>
        <authorList>
            <person name="Liu S."/>
            <person name="Wang L."/>
            <person name="Zheng H."/>
            <person name="Xu Z."/>
            <person name="Roellig D.M."/>
            <person name="Li N."/>
            <person name="Frace M.A."/>
            <person name="Tang K."/>
            <person name="Arrowood M.J."/>
            <person name="Moss D.M."/>
            <person name="Zhang L."/>
            <person name="Feng Y."/>
            <person name="Xiao L."/>
        </authorList>
    </citation>
    <scope>NUCLEOTIDE SEQUENCE [LARGE SCALE GENOMIC DNA]</scope>
    <source>
        <strain evidence="2 3">CHN_HEN01</strain>
    </source>
</reference>
<evidence type="ECO:0000313" key="3">
    <source>
        <dbReference type="Proteomes" id="UP000095192"/>
    </source>
</evidence>
<dbReference type="InParanoid" id="A0A1D3CZR5"/>
<dbReference type="AlphaFoldDB" id="A0A1D3CZR5"/>